<gene>
    <name evidence="4" type="ORF">GT747_07425</name>
    <name evidence="5" type="ORF">SAMN05444424_0691</name>
</gene>
<dbReference type="PANTHER" id="PTHR33393">
    <property type="entry name" value="POLYGLUTAMINE SYNTHESIS ACCESSORY PROTEIN RV0574C-RELATED"/>
    <property type="match status" value="1"/>
</dbReference>
<evidence type="ECO:0000256" key="2">
    <source>
        <dbReference type="SAM" id="SignalP"/>
    </source>
</evidence>
<evidence type="ECO:0000259" key="3">
    <source>
        <dbReference type="SMART" id="SM00854"/>
    </source>
</evidence>
<evidence type="ECO:0000256" key="1">
    <source>
        <dbReference type="ARBA" id="ARBA00005662"/>
    </source>
</evidence>
<evidence type="ECO:0000313" key="5">
    <source>
        <dbReference type="EMBL" id="SHF79137.1"/>
    </source>
</evidence>
<comment type="similarity">
    <text evidence="1">Belongs to the CapA family.</text>
</comment>
<dbReference type="RefSeq" id="WP_044992824.1">
    <property type="nucleotide sequence ID" value="NZ_FQVY01000001.1"/>
</dbReference>
<dbReference type="SUPFAM" id="SSF56300">
    <property type="entry name" value="Metallo-dependent phosphatases"/>
    <property type="match status" value="1"/>
</dbReference>
<protein>
    <submittedName>
        <fullName evidence="4">CapA family protein</fullName>
    </submittedName>
    <submittedName>
        <fullName evidence="5">Poly-gamma-glutamate synthesis protein (Capsule biosynthesis protein)</fullName>
    </submittedName>
</protein>
<dbReference type="Proteomes" id="UP000474718">
    <property type="component" value="Unassembled WGS sequence"/>
</dbReference>
<reference evidence="4 7" key="3">
    <citation type="journal article" date="2019" name="Nat. Med.">
        <title>A library of human gut bacterial isolates paired with longitudinal multiomics data enables mechanistic microbiome research.</title>
        <authorList>
            <person name="Poyet M."/>
            <person name="Groussin M."/>
            <person name="Gibbons S.M."/>
            <person name="Avila-Pacheco J."/>
            <person name="Jiang X."/>
            <person name="Kearney S.M."/>
            <person name="Perrotta A.R."/>
            <person name="Berdy B."/>
            <person name="Zhao S."/>
            <person name="Lieberman T.D."/>
            <person name="Swanson P.K."/>
            <person name="Smith M."/>
            <person name="Roesemann S."/>
            <person name="Alexander J.E."/>
            <person name="Rich S.A."/>
            <person name="Livny J."/>
            <person name="Vlamakis H."/>
            <person name="Clish C."/>
            <person name="Bullock K."/>
            <person name="Deik A."/>
            <person name="Scott J."/>
            <person name="Pierce K.A."/>
            <person name="Xavier R.J."/>
            <person name="Alm E.J."/>
        </authorList>
    </citation>
    <scope>NUCLEOTIDE SEQUENCE [LARGE SCALE GENOMIC DNA]</scope>
    <source>
        <strain evidence="4 7">BIOML-A2</strain>
    </source>
</reference>
<dbReference type="EMBL" id="WWVX01000004">
    <property type="protein sequence ID" value="MZL69588.1"/>
    <property type="molecule type" value="Genomic_DNA"/>
</dbReference>
<proteinExistence type="inferred from homology"/>
<dbReference type="PROSITE" id="PS51257">
    <property type="entry name" value="PROKAR_LIPOPROTEIN"/>
    <property type="match status" value="1"/>
</dbReference>
<accession>A0AAQ1RV55</accession>
<evidence type="ECO:0000313" key="4">
    <source>
        <dbReference type="EMBL" id="MZL69588.1"/>
    </source>
</evidence>
<sequence>MKHGRIWAAVLACALLFTGCAGGGDTSANAPSTPMEEAFAGRDMTLSVRLMAVGDNLIHDVIYQQAAARGSGGYHDFGPVYRQIAPIVAKADIAVINQEVPVASDLYPLSSYPAFNSPKELAGQVEGLGFNVVSYANNHMYDKGSAGLAESKRVFDALPSVTVAGIYERGSYDDIPIREENGIRFAFLSYMEMTNVGSSGDTCGIYLKDEETIRRQMELARQQADFIVVNVHWGAEGSDTPNAYQKEEAQKLADWGADLILGHHPHVLQPIAELTAADGRQVPVIYSLGNFVSAQKGNYNMAGGFLDCTVVLDMKTGETRVEGLSFIPTVTQFGSRFSNLHIVPFADWSESQAAAHGLAGNGFSYQFVKRQLENTFGNYLKTGA</sequence>
<reference evidence="5" key="2">
    <citation type="submission" date="2016-11" db="EMBL/GenBank/DDBJ databases">
        <authorList>
            <person name="Varghese N."/>
            <person name="Submissions S."/>
        </authorList>
    </citation>
    <scope>NUCLEOTIDE SEQUENCE</scope>
    <source>
        <strain evidence="5">DSM 4029</strain>
    </source>
</reference>
<dbReference type="Pfam" id="PF09587">
    <property type="entry name" value="PGA_cap"/>
    <property type="match status" value="1"/>
</dbReference>
<feature type="domain" description="Capsule synthesis protein CapA" evidence="3">
    <location>
        <begin position="49"/>
        <end position="295"/>
    </location>
</feature>
<feature type="signal peptide" evidence="2">
    <location>
        <begin position="1"/>
        <end position="23"/>
    </location>
</feature>
<comment type="caution">
    <text evidence="5">The sequence shown here is derived from an EMBL/GenBank/DDBJ whole genome shotgun (WGS) entry which is preliminary data.</text>
</comment>
<feature type="chain" id="PRO_5042895552" evidence="2">
    <location>
        <begin position="24"/>
        <end position="384"/>
    </location>
</feature>
<organism evidence="5 6">
    <name type="scientific">Bittarella massiliensis</name>
    <name type="common">ex Durand et al. 2017</name>
    <dbReference type="NCBI Taxonomy" id="1720313"/>
    <lineage>
        <taxon>Bacteria</taxon>
        <taxon>Bacillati</taxon>
        <taxon>Bacillota</taxon>
        <taxon>Clostridia</taxon>
        <taxon>Eubacteriales</taxon>
        <taxon>Oscillospiraceae</taxon>
        <taxon>Bittarella (ex Durand et al. 2017)</taxon>
    </lineage>
</organism>
<dbReference type="InterPro" id="IPR019079">
    <property type="entry name" value="Capsule_synth_CapA"/>
</dbReference>
<dbReference type="InterPro" id="IPR029052">
    <property type="entry name" value="Metallo-depent_PP-like"/>
</dbReference>
<reference evidence="6" key="1">
    <citation type="submission" date="2016-11" db="EMBL/GenBank/DDBJ databases">
        <authorList>
            <person name="Jaros S."/>
            <person name="Januszkiewicz K."/>
            <person name="Wedrychowicz H."/>
        </authorList>
    </citation>
    <scope>NUCLEOTIDE SEQUENCE [LARGE SCALE GENOMIC DNA]</scope>
    <source>
        <strain evidence="6">DSM 4029</strain>
    </source>
</reference>
<dbReference type="PANTHER" id="PTHR33393:SF12">
    <property type="entry name" value="CAPSULE BIOSYNTHESIS PROTEIN CAPA"/>
    <property type="match status" value="1"/>
</dbReference>
<dbReference type="Gene3D" id="3.60.21.10">
    <property type="match status" value="1"/>
</dbReference>
<keyword evidence="2" id="KW-0732">Signal</keyword>
<dbReference type="InterPro" id="IPR052169">
    <property type="entry name" value="CW_Biosynth-Accessory"/>
</dbReference>
<dbReference type="CDD" id="cd07381">
    <property type="entry name" value="MPP_CapA"/>
    <property type="match status" value="1"/>
</dbReference>
<evidence type="ECO:0000313" key="7">
    <source>
        <dbReference type="Proteomes" id="UP000474718"/>
    </source>
</evidence>
<name>A0AAQ1RV55_9FIRM</name>
<dbReference type="Proteomes" id="UP000184089">
    <property type="component" value="Unassembled WGS sequence"/>
</dbReference>
<dbReference type="SMART" id="SM00854">
    <property type="entry name" value="PGA_cap"/>
    <property type="match status" value="1"/>
</dbReference>
<dbReference type="AlphaFoldDB" id="A0AAQ1RV55"/>
<evidence type="ECO:0000313" key="6">
    <source>
        <dbReference type="Proteomes" id="UP000184089"/>
    </source>
</evidence>
<keyword evidence="7" id="KW-1185">Reference proteome</keyword>
<dbReference type="EMBL" id="FQVY01000001">
    <property type="protein sequence ID" value="SHF79137.1"/>
    <property type="molecule type" value="Genomic_DNA"/>
</dbReference>